<dbReference type="KEGG" id="rin:ACS15_0967"/>
<dbReference type="AlphaFoldDB" id="A0AAC9BHF5"/>
<dbReference type="Proteomes" id="UP000077927">
    <property type="component" value="Chromosome 1"/>
</dbReference>
<accession>A0AAC9BHF5</accession>
<evidence type="ECO:0000313" key="2">
    <source>
        <dbReference type="Proteomes" id="UP000077927"/>
    </source>
</evidence>
<name>A0AAC9BHF5_9RALS</name>
<organism evidence="1 2">
    <name type="scientific">Ralstonia insidiosa</name>
    <dbReference type="NCBI Taxonomy" id="190721"/>
    <lineage>
        <taxon>Bacteria</taxon>
        <taxon>Pseudomonadati</taxon>
        <taxon>Pseudomonadota</taxon>
        <taxon>Betaproteobacteria</taxon>
        <taxon>Burkholderiales</taxon>
        <taxon>Burkholderiaceae</taxon>
        <taxon>Ralstonia</taxon>
    </lineage>
</organism>
<protein>
    <submittedName>
        <fullName evidence="1">Uncharacterized protein</fullName>
    </submittedName>
</protein>
<sequence>MIFNALREPLAGFPLGSVAPAMPLGMPHLPYEYCNDV</sequence>
<gene>
    <name evidence="1" type="ORF">ACS15_0967</name>
</gene>
<dbReference type="EMBL" id="CP012605">
    <property type="protein sequence ID" value="ANH72934.1"/>
    <property type="molecule type" value="Genomic_DNA"/>
</dbReference>
<proteinExistence type="predicted"/>
<reference evidence="1 2" key="1">
    <citation type="submission" date="2015-09" db="EMBL/GenBank/DDBJ databases">
        <authorList>
            <person name="Xu Y."/>
            <person name="Nagy A."/>
            <person name="Liu N.T."/>
            <person name="Nou X."/>
        </authorList>
    </citation>
    <scope>NUCLEOTIDE SEQUENCE [LARGE SCALE GENOMIC DNA]</scope>
    <source>
        <strain evidence="1 2">FC1138</strain>
    </source>
</reference>
<evidence type="ECO:0000313" key="1">
    <source>
        <dbReference type="EMBL" id="ANH72934.1"/>
    </source>
</evidence>